<feature type="region of interest" description="Disordered" evidence="2">
    <location>
        <begin position="48"/>
        <end position="84"/>
    </location>
</feature>
<feature type="compositionally biased region" description="Polar residues" evidence="2">
    <location>
        <begin position="8"/>
        <end position="23"/>
    </location>
</feature>
<dbReference type="PANTHER" id="PTHR35046:SF9">
    <property type="entry name" value="RNA-DIRECTED DNA POLYMERASE"/>
    <property type="match status" value="1"/>
</dbReference>
<dbReference type="PANTHER" id="PTHR35046">
    <property type="entry name" value="ZINC KNUCKLE (CCHC-TYPE) FAMILY PROTEIN"/>
    <property type="match status" value="1"/>
</dbReference>
<protein>
    <recommendedName>
        <fullName evidence="4">CCHC-type domain-containing protein</fullName>
    </recommendedName>
</protein>
<dbReference type="GO" id="GO:0008270">
    <property type="term" value="F:zinc ion binding"/>
    <property type="evidence" value="ECO:0007669"/>
    <property type="project" value="UniProtKB-KW"/>
</dbReference>
<evidence type="ECO:0000256" key="3">
    <source>
        <dbReference type="SAM" id="Phobius"/>
    </source>
</evidence>
<evidence type="ECO:0000313" key="6">
    <source>
        <dbReference type="Proteomes" id="UP000886885"/>
    </source>
</evidence>
<feature type="domain" description="CCHC-type" evidence="4">
    <location>
        <begin position="42"/>
        <end position="58"/>
    </location>
</feature>
<dbReference type="EMBL" id="JAAWWB010000016">
    <property type="protein sequence ID" value="KAG6764346.1"/>
    <property type="molecule type" value="Genomic_DNA"/>
</dbReference>
<evidence type="ECO:0000256" key="1">
    <source>
        <dbReference type="PROSITE-ProRule" id="PRU00047"/>
    </source>
</evidence>
<organism evidence="5 6">
    <name type="scientific">Populus tomentosa</name>
    <name type="common">Chinese white poplar</name>
    <dbReference type="NCBI Taxonomy" id="118781"/>
    <lineage>
        <taxon>Eukaryota</taxon>
        <taxon>Viridiplantae</taxon>
        <taxon>Streptophyta</taxon>
        <taxon>Embryophyta</taxon>
        <taxon>Tracheophyta</taxon>
        <taxon>Spermatophyta</taxon>
        <taxon>Magnoliopsida</taxon>
        <taxon>eudicotyledons</taxon>
        <taxon>Gunneridae</taxon>
        <taxon>Pentapetalae</taxon>
        <taxon>rosids</taxon>
        <taxon>fabids</taxon>
        <taxon>Malpighiales</taxon>
        <taxon>Salicaceae</taxon>
        <taxon>Saliceae</taxon>
        <taxon>Populus</taxon>
    </lineage>
</organism>
<keyword evidence="3" id="KW-0812">Transmembrane</keyword>
<dbReference type="Proteomes" id="UP000886885">
    <property type="component" value="Chromosome 8D"/>
</dbReference>
<dbReference type="PROSITE" id="PS50158">
    <property type="entry name" value="ZF_CCHC"/>
    <property type="match status" value="1"/>
</dbReference>
<dbReference type="AlphaFoldDB" id="A0A8X8CIQ4"/>
<accession>A0A8X8CIQ4</accession>
<sequence length="484" mass="55154">MNQPPPSSTIKGPSSSRATTKTTWIVPPEAPRNLYARPNSDKCYRCGQPGHRSNQCPRRSTVNLIGPGEETNLTAEEEEDETTYTCDDNEIIKGDEEELLSRSLVVRRLFLAPKQTDQSQRHNIFRTRCTVNQNICDVIINSSSSENIVSKSMFSIRKNYLDEITCDVVEMDVCHVIRGRPWQFDVDATYKGRDNLIPPVELAYNNMLNKSTGKTPFQIVYCQPPQHALDLAPLPKLSVMSIVAEHMADWIKAIQEEVRTNLEESNARYKAAADRKRRAKIFQVGDLVMVYLHKGQVPAGMYNKLNDKKHDPFQILQKINDNAYVVDLPTDMTISLTFNVVDLFEYHPPDECLSHLINLRASSFQAGETDDEFFIFIFCVFLCIVQFLMNAWTDVDQRGFIETLTACISSCCIPYVMFVRGYRHVWTCINLRNITGMIKMGKNLTRDQRGEVQQEAKIDSSLAAVKFSDEKKSAQENDDQHKGL</sequence>
<dbReference type="OrthoDB" id="1934635at2759"/>
<dbReference type="Pfam" id="PF24626">
    <property type="entry name" value="SH3_Tf2-1"/>
    <property type="match status" value="1"/>
</dbReference>
<feature type="compositionally biased region" description="Polar residues" evidence="2">
    <location>
        <begin position="51"/>
        <end position="63"/>
    </location>
</feature>
<gene>
    <name evidence="5" type="ORF">POTOM_031812</name>
</gene>
<feature type="transmembrane region" description="Helical" evidence="3">
    <location>
        <begin position="373"/>
        <end position="392"/>
    </location>
</feature>
<name>A0A8X8CIQ4_POPTO</name>
<evidence type="ECO:0000256" key="2">
    <source>
        <dbReference type="SAM" id="MobiDB-lite"/>
    </source>
</evidence>
<proteinExistence type="predicted"/>
<evidence type="ECO:0000259" key="4">
    <source>
        <dbReference type="PROSITE" id="PS50158"/>
    </source>
</evidence>
<dbReference type="SMART" id="SM00343">
    <property type="entry name" value="ZnF_C2HC"/>
    <property type="match status" value="1"/>
</dbReference>
<dbReference type="InterPro" id="IPR001878">
    <property type="entry name" value="Znf_CCHC"/>
</dbReference>
<feature type="region of interest" description="Disordered" evidence="2">
    <location>
        <begin position="1"/>
        <end position="32"/>
    </location>
</feature>
<evidence type="ECO:0000313" key="5">
    <source>
        <dbReference type="EMBL" id="KAG6764346.1"/>
    </source>
</evidence>
<keyword evidence="3" id="KW-0472">Membrane</keyword>
<keyword evidence="6" id="KW-1185">Reference proteome</keyword>
<dbReference type="Pfam" id="PF00098">
    <property type="entry name" value="zf-CCHC"/>
    <property type="match status" value="1"/>
</dbReference>
<keyword evidence="1" id="KW-0863">Zinc-finger</keyword>
<comment type="caution">
    <text evidence="5">The sequence shown here is derived from an EMBL/GenBank/DDBJ whole genome shotgun (WGS) entry which is preliminary data.</text>
</comment>
<keyword evidence="3" id="KW-1133">Transmembrane helix</keyword>
<keyword evidence="1" id="KW-0862">Zinc</keyword>
<dbReference type="GO" id="GO:0003676">
    <property type="term" value="F:nucleic acid binding"/>
    <property type="evidence" value="ECO:0007669"/>
    <property type="project" value="InterPro"/>
</dbReference>
<dbReference type="InterPro" id="IPR056924">
    <property type="entry name" value="SH3_Tf2-1"/>
</dbReference>
<reference evidence="5" key="1">
    <citation type="journal article" date="2020" name="bioRxiv">
        <title>Hybrid origin of Populus tomentosa Carr. identified through genome sequencing and phylogenomic analysis.</title>
        <authorList>
            <person name="An X."/>
            <person name="Gao K."/>
            <person name="Chen Z."/>
            <person name="Li J."/>
            <person name="Yang X."/>
            <person name="Yang X."/>
            <person name="Zhou J."/>
            <person name="Guo T."/>
            <person name="Zhao T."/>
            <person name="Huang S."/>
            <person name="Miao D."/>
            <person name="Khan W.U."/>
            <person name="Rao P."/>
            <person name="Ye M."/>
            <person name="Lei B."/>
            <person name="Liao W."/>
            <person name="Wang J."/>
            <person name="Ji L."/>
            <person name="Li Y."/>
            <person name="Guo B."/>
            <person name="Mustafa N.S."/>
            <person name="Li S."/>
            <person name="Yun Q."/>
            <person name="Keller S.R."/>
            <person name="Mao J."/>
            <person name="Zhang R."/>
            <person name="Strauss S.H."/>
        </authorList>
    </citation>
    <scope>NUCLEOTIDE SEQUENCE</scope>
    <source>
        <strain evidence="5">GM15</strain>
        <tissue evidence="5">Leaf</tissue>
    </source>
</reference>
<keyword evidence="1" id="KW-0479">Metal-binding</keyword>